<evidence type="ECO:0000256" key="1">
    <source>
        <dbReference type="SAM" id="Phobius"/>
    </source>
</evidence>
<evidence type="ECO:0000313" key="3">
    <source>
        <dbReference type="Proteomes" id="UP000004633"/>
    </source>
</evidence>
<keyword evidence="1" id="KW-0472">Membrane</keyword>
<sequence>MAVLFHIEEKFMSKKITDLAVGGQAVIEGVMMRDADRTATAVRLPTGEIEVETHTVTSIRDRYPILNLPLIRGSVIMIESLVIGMRALSFSAQAAGEEDEQMTKKELAMTIGFALVLASVLFIVIPTGAAHLAAAYTNDPVVFNLIEGGIRLTVFLLYIWGISFMDGIHRVFQYHGAEHKTIHCYEAELPLTVENVQQFTRLHPRCGTNFLLIVMIVAIVFHVFFGWPDLWLRILSRLAILPVVAGVSYEIIRFAGRSESRLVRILITPGLWLQYLTTRPPADEMVEVAIESLKAVLPPDQIPAGSGNYRKEASC</sequence>
<name>E7N0M6_9FIRM</name>
<organism evidence="2 3">
    <name type="scientific">Selenomonas artemidis F0399</name>
    <dbReference type="NCBI Taxonomy" id="749551"/>
    <lineage>
        <taxon>Bacteria</taxon>
        <taxon>Bacillati</taxon>
        <taxon>Bacillota</taxon>
        <taxon>Negativicutes</taxon>
        <taxon>Selenomonadales</taxon>
        <taxon>Selenomonadaceae</taxon>
        <taxon>Selenomonas</taxon>
    </lineage>
</organism>
<evidence type="ECO:0000313" key="2">
    <source>
        <dbReference type="EMBL" id="EFW30234.1"/>
    </source>
</evidence>
<dbReference type="PANTHER" id="PTHR42867:SF1">
    <property type="entry name" value="MEMBRANE PROTEIN-RELATED"/>
    <property type="match status" value="1"/>
</dbReference>
<comment type="caution">
    <text evidence="2">The sequence shown here is derived from an EMBL/GenBank/DDBJ whole genome shotgun (WGS) entry which is preliminary data.</text>
</comment>
<feature type="transmembrane region" description="Helical" evidence="1">
    <location>
        <begin position="210"/>
        <end position="228"/>
    </location>
</feature>
<keyword evidence="1" id="KW-0812">Transmembrane</keyword>
<feature type="transmembrane region" description="Helical" evidence="1">
    <location>
        <begin position="107"/>
        <end position="129"/>
    </location>
</feature>
<dbReference type="HOGENOM" id="CLU_038140_0_0_9"/>
<reference evidence="2 3" key="1">
    <citation type="submission" date="2010-08" db="EMBL/GenBank/DDBJ databases">
        <authorList>
            <person name="Weinstock G."/>
            <person name="Sodergren E."/>
            <person name="Clifton S."/>
            <person name="Fulton L."/>
            <person name="Fulton B."/>
            <person name="Courtney L."/>
            <person name="Fronick C."/>
            <person name="Harrison M."/>
            <person name="Strong C."/>
            <person name="Farmer C."/>
            <person name="Delahaunty K."/>
            <person name="Markovic C."/>
            <person name="Hall O."/>
            <person name="Minx P."/>
            <person name="Tomlinson C."/>
            <person name="Mitreva M."/>
            <person name="Hou S."/>
            <person name="Chen J."/>
            <person name="Wollam A."/>
            <person name="Pepin K.H."/>
            <person name="Johnson M."/>
            <person name="Bhonagiri V."/>
            <person name="Zhang X."/>
            <person name="Suruliraj S."/>
            <person name="Warren W."/>
            <person name="Chinwalla A."/>
            <person name="Mardis E.R."/>
            <person name="Wilson R.K."/>
        </authorList>
    </citation>
    <scope>NUCLEOTIDE SEQUENCE [LARGE SCALE GENOMIC DNA]</scope>
    <source>
        <strain evidence="2 3">F0399</strain>
    </source>
</reference>
<keyword evidence="3" id="KW-1185">Reference proteome</keyword>
<dbReference type="EMBL" id="AECV01000005">
    <property type="protein sequence ID" value="EFW30234.1"/>
    <property type="molecule type" value="Genomic_DNA"/>
</dbReference>
<dbReference type="InterPro" id="IPR010787">
    <property type="entry name" value="DUF1385"/>
</dbReference>
<feature type="transmembrane region" description="Helical" evidence="1">
    <location>
        <begin position="141"/>
        <end position="160"/>
    </location>
</feature>
<dbReference type="Proteomes" id="UP000004633">
    <property type="component" value="Unassembled WGS sequence"/>
</dbReference>
<dbReference type="Pfam" id="PF07136">
    <property type="entry name" value="DUF1385"/>
    <property type="match status" value="1"/>
</dbReference>
<dbReference type="AlphaFoldDB" id="E7N0M6"/>
<evidence type="ECO:0008006" key="4">
    <source>
        <dbReference type="Google" id="ProtNLM"/>
    </source>
</evidence>
<protein>
    <recommendedName>
        <fullName evidence="4">DUF1385 domain-containing protein</fullName>
    </recommendedName>
</protein>
<dbReference type="STRING" id="749551.HMPREF9555_00526"/>
<gene>
    <name evidence="2" type="ORF">HMPREF9555_00526</name>
</gene>
<keyword evidence="1" id="KW-1133">Transmembrane helix</keyword>
<proteinExistence type="predicted"/>
<dbReference type="PANTHER" id="PTHR42867">
    <property type="entry name" value="MEMBRANE PROTEIN-RELATED"/>
    <property type="match status" value="1"/>
</dbReference>
<accession>E7N0M6</accession>